<dbReference type="RefSeq" id="WP_089007677.1">
    <property type="nucleotide sequence ID" value="NZ_LT607411.1"/>
</dbReference>
<dbReference type="SUPFAM" id="SSF51735">
    <property type="entry name" value="NAD(P)-binding Rossmann-fold domains"/>
    <property type="match status" value="1"/>
</dbReference>
<organism evidence="2 3">
    <name type="scientific">Micromonospora viridifaciens</name>
    <dbReference type="NCBI Taxonomy" id="1881"/>
    <lineage>
        <taxon>Bacteria</taxon>
        <taxon>Bacillati</taxon>
        <taxon>Actinomycetota</taxon>
        <taxon>Actinomycetes</taxon>
        <taxon>Micromonosporales</taxon>
        <taxon>Micromonosporaceae</taxon>
        <taxon>Micromonospora</taxon>
    </lineage>
</organism>
<gene>
    <name evidence="2" type="ORF">GA0074695_4096</name>
</gene>
<evidence type="ECO:0000313" key="3">
    <source>
        <dbReference type="Proteomes" id="UP000198242"/>
    </source>
</evidence>
<dbReference type="EMBL" id="LT607411">
    <property type="protein sequence ID" value="SCF18325.1"/>
    <property type="molecule type" value="Genomic_DNA"/>
</dbReference>
<proteinExistence type="predicted"/>
<name>A0A1C4YC65_MICVI</name>
<dbReference type="InterPro" id="IPR036291">
    <property type="entry name" value="NAD(P)-bd_dom_sf"/>
</dbReference>
<dbReference type="InterPro" id="IPR001509">
    <property type="entry name" value="Epimerase_deHydtase"/>
</dbReference>
<dbReference type="OrthoDB" id="9785845at2"/>
<sequence length="347" mass="37639">MLIHPADAPTRTVAALRDALSTPSQEVVESLARVDGDLMLLGVAGKLGPELALMARRALDRAGRQARVIGVARNPGPELVERLRDGGVELLRADLLDDAALAGLPDVANIVYLAGRKFGTDGAEHQTWALNTYLPGRVAERFRDSRIVAFSTGNVYPLVPVVSGGADEATPPGPVGEYAQSCLGRERVFEHFSHRYGIRMAIVRLNYAVELRYGVLLEIARAVYRGEPVDLRMGNANVIWQGDVNAATLRLFEHCAAPPLVLNLAGPETASVRWIAQRFGELFGVPATFTGAEETTALLSNAARANELFGYPGVPLRTLIEWTAEWVLAGGETHGKDTHFQEREGRF</sequence>
<accession>A0A1C4YC65</accession>
<dbReference type="Gene3D" id="3.40.50.720">
    <property type="entry name" value="NAD(P)-binding Rossmann-like Domain"/>
    <property type="match status" value="1"/>
</dbReference>
<evidence type="ECO:0000259" key="1">
    <source>
        <dbReference type="Pfam" id="PF01370"/>
    </source>
</evidence>
<evidence type="ECO:0000313" key="2">
    <source>
        <dbReference type="EMBL" id="SCF18325.1"/>
    </source>
</evidence>
<protein>
    <submittedName>
        <fullName evidence="2">Nucleoside-diphosphate-sugar epimerase</fullName>
    </submittedName>
</protein>
<dbReference type="AlphaFoldDB" id="A0A1C4YC65"/>
<reference evidence="3" key="1">
    <citation type="submission" date="2016-06" db="EMBL/GenBank/DDBJ databases">
        <authorList>
            <person name="Varghese N."/>
            <person name="Submissions Spin"/>
        </authorList>
    </citation>
    <scope>NUCLEOTIDE SEQUENCE [LARGE SCALE GENOMIC DNA]</scope>
    <source>
        <strain evidence="3">DSM 43909</strain>
    </source>
</reference>
<feature type="domain" description="NAD-dependent epimerase/dehydratase" evidence="1">
    <location>
        <begin position="40"/>
        <end position="206"/>
    </location>
</feature>
<keyword evidence="3" id="KW-1185">Reference proteome</keyword>
<dbReference type="Pfam" id="PF01370">
    <property type="entry name" value="Epimerase"/>
    <property type="match status" value="1"/>
</dbReference>
<dbReference type="Proteomes" id="UP000198242">
    <property type="component" value="Chromosome I"/>
</dbReference>